<proteinExistence type="predicted"/>
<evidence type="ECO:0000256" key="1">
    <source>
        <dbReference type="SAM" id="MobiDB-lite"/>
    </source>
</evidence>
<feature type="compositionally biased region" description="Basic residues" evidence="1">
    <location>
        <begin position="149"/>
        <end position="163"/>
    </location>
</feature>
<reference evidence="2" key="1">
    <citation type="journal article" date="2023" name="bioRxiv">
        <title>Scaffold-level genome assemblies of two parasitoid biocontrol wasps reveal the parthenogenesis mechanism and an associated novel virus.</title>
        <authorList>
            <person name="Inwood S."/>
            <person name="Skelly J."/>
            <person name="Guhlin J."/>
            <person name="Harrop T."/>
            <person name="Goldson S."/>
            <person name="Dearden P."/>
        </authorList>
    </citation>
    <scope>NUCLEOTIDE SEQUENCE</scope>
    <source>
        <strain evidence="2">Irish</strain>
        <tissue evidence="2">Whole body</tissue>
    </source>
</reference>
<reference evidence="2" key="2">
    <citation type="submission" date="2023-03" db="EMBL/GenBank/DDBJ databases">
        <authorList>
            <person name="Inwood S.N."/>
            <person name="Skelly J.G."/>
            <person name="Guhlin J."/>
            <person name="Harrop T.W.R."/>
            <person name="Goldson S.G."/>
            <person name="Dearden P.K."/>
        </authorList>
    </citation>
    <scope>NUCLEOTIDE SEQUENCE</scope>
    <source>
        <strain evidence="2">Irish</strain>
        <tissue evidence="2">Whole body</tissue>
    </source>
</reference>
<accession>A0AA39C3P3</accession>
<gene>
    <name evidence="2" type="ORF">PV328_011036</name>
</gene>
<organism evidence="2 3">
    <name type="scientific">Microctonus aethiopoides</name>
    <dbReference type="NCBI Taxonomy" id="144406"/>
    <lineage>
        <taxon>Eukaryota</taxon>
        <taxon>Metazoa</taxon>
        <taxon>Ecdysozoa</taxon>
        <taxon>Arthropoda</taxon>
        <taxon>Hexapoda</taxon>
        <taxon>Insecta</taxon>
        <taxon>Pterygota</taxon>
        <taxon>Neoptera</taxon>
        <taxon>Endopterygota</taxon>
        <taxon>Hymenoptera</taxon>
        <taxon>Apocrita</taxon>
        <taxon>Ichneumonoidea</taxon>
        <taxon>Braconidae</taxon>
        <taxon>Euphorinae</taxon>
        <taxon>Microctonus</taxon>
    </lineage>
</organism>
<dbReference type="Proteomes" id="UP001168990">
    <property type="component" value="Unassembled WGS sequence"/>
</dbReference>
<comment type="caution">
    <text evidence="2">The sequence shown here is derived from an EMBL/GenBank/DDBJ whole genome shotgun (WGS) entry which is preliminary data.</text>
</comment>
<name>A0AA39C3P3_9HYME</name>
<dbReference type="EMBL" id="JAQQBS010001425">
    <property type="protein sequence ID" value="KAK0157278.1"/>
    <property type="molecule type" value="Genomic_DNA"/>
</dbReference>
<evidence type="ECO:0000313" key="3">
    <source>
        <dbReference type="Proteomes" id="UP001168990"/>
    </source>
</evidence>
<evidence type="ECO:0000313" key="2">
    <source>
        <dbReference type="EMBL" id="KAK0157278.1"/>
    </source>
</evidence>
<feature type="region of interest" description="Disordered" evidence="1">
    <location>
        <begin position="149"/>
        <end position="181"/>
    </location>
</feature>
<feature type="region of interest" description="Disordered" evidence="1">
    <location>
        <begin position="241"/>
        <end position="275"/>
    </location>
</feature>
<dbReference type="AlphaFoldDB" id="A0AA39C3P3"/>
<sequence length="275" mass="31378">MSQSKNMNDSEQENCMESAENMGNRQKVEMYVLKEELKDRDNQLAIIIAYMQQVCRVGPENKLMFELMSHKNCSTPAYDLLHIPTRVHESSRSQRSIRAPSQIHTSFVLLRPQAPSAPPTLASSSRKHTRVNVLPYPSVNAEELIGKPKRWTRSGQNMRRRDRGRYGRQGGRGRGQNKTLHSADDIENPQEIEMNVLKEELKDRDNQLAKMIAFKLPRSQRSIRVLSEIHTSSVPLRPWAPSAPPTIVSSSREHAQVNELSHPPVNAGEMIEKRE</sequence>
<keyword evidence="3" id="KW-1185">Reference proteome</keyword>
<protein>
    <submittedName>
        <fullName evidence="2">Uncharacterized protein</fullName>
    </submittedName>
</protein>